<accession>A0AAE1YDM0</accession>
<dbReference type="Proteomes" id="UP001293254">
    <property type="component" value="Unassembled WGS sequence"/>
</dbReference>
<dbReference type="EMBL" id="JACGWO010000005">
    <property type="protein sequence ID" value="KAK4427906.1"/>
    <property type="molecule type" value="Genomic_DNA"/>
</dbReference>
<name>A0AAE1YDM0_9LAMI</name>
<comment type="caution">
    <text evidence="1">The sequence shown here is derived from an EMBL/GenBank/DDBJ whole genome shotgun (WGS) entry which is preliminary data.</text>
</comment>
<sequence>MSLKVTGFWLLDSLVRDEYCGVTPRSPEGEGIFDSRHQEEGEVVNKVSCRFLDQAKDTENVECNVGVWKVGREMFMRGVNHVAVLSSSSRPVKKWANSLNPLCATRTLWT</sequence>
<reference evidence="1" key="2">
    <citation type="journal article" date="2024" name="Plant">
        <title>Genomic evolution and insights into agronomic trait innovations of Sesamum species.</title>
        <authorList>
            <person name="Miao H."/>
            <person name="Wang L."/>
            <person name="Qu L."/>
            <person name="Liu H."/>
            <person name="Sun Y."/>
            <person name="Le M."/>
            <person name="Wang Q."/>
            <person name="Wei S."/>
            <person name="Zheng Y."/>
            <person name="Lin W."/>
            <person name="Duan Y."/>
            <person name="Cao H."/>
            <person name="Xiong S."/>
            <person name="Wang X."/>
            <person name="Wei L."/>
            <person name="Li C."/>
            <person name="Ma Q."/>
            <person name="Ju M."/>
            <person name="Zhao R."/>
            <person name="Li G."/>
            <person name="Mu C."/>
            <person name="Tian Q."/>
            <person name="Mei H."/>
            <person name="Zhang T."/>
            <person name="Gao T."/>
            <person name="Zhang H."/>
        </authorList>
    </citation>
    <scope>NUCLEOTIDE SEQUENCE</scope>
    <source>
        <strain evidence="1">3651</strain>
    </source>
</reference>
<reference evidence="1" key="1">
    <citation type="submission" date="2020-06" db="EMBL/GenBank/DDBJ databases">
        <authorList>
            <person name="Li T."/>
            <person name="Hu X."/>
            <person name="Zhang T."/>
            <person name="Song X."/>
            <person name="Zhang H."/>
            <person name="Dai N."/>
            <person name="Sheng W."/>
            <person name="Hou X."/>
            <person name="Wei L."/>
        </authorList>
    </citation>
    <scope>NUCLEOTIDE SEQUENCE</scope>
    <source>
        <strain evidence="1">3651</strain>
        <tissue evidence="1">Leaf</tissue>
    </source>
</reference>
<evidence type="ECO:0000313" key="1">
    <source>
        <dbReference type="EMBL" id="KAK4427906.1"/>
    </source>
</evidence>
<gene>
    <name evidence="1" type="ORF">Salat_1559600</name>
</gene>
<keyword evidence="2" id="KW-1185">Reference proteome</keyword>
<organism evidence="1 2">
    <name type="scientific">Sesamum alatum</name>
    <dbReference type="NCBI Taxonomy" id="300844"/>
    <lineage>
        <taxon>Eukaryota</taxon>
        <taxon>Viridiplantae</taxon>
        <taxon>Streptophyta</taxon>
        <taxon>Embryophyta</taxon>
        <taxon>Tracheophyta</taxon>
        <taxon>Spermatophyta</taxon>
        <taxon>Magnoliopsida</taxon>
        <taxon>eudicotyledons</taxon>
        <taxon>Gunneridae</taxon>
        <taxon>Pentapetalae</taxon>
        <taxon>asterids</taxon>
        <taxon>lamiids</taxon>
        <taxon>Lamiales</taxon>
        <taxon>Pedaliaceae</taxon>
        <taxon>Sesamum</taxon>
    </lineage>
</organism>
<evidence type="ECO:0000313" key="2">
    <source>
        <dbReference type="Proteomes" id="UP001293254"/>
    </source>
</evidence>
<proteinExistence type="predicted"/>
<dbReference type="AlphaFoldDB" id="A0AAE1YDM0"/>
<protein>
    <submittedName>
        <fullName evidence="1">Uncharacterized protein</fullName>
    </submittedName>
</protein>